<dbReference type="RefSeq" id="WP_102775286.1">
    <property type="nucleotide sequence ID" value="NZ_POQS01000007.1"/>
</dbReference>
<name>A0A2N8KD16_9BURK</name>
<dbReference type="InterPro" id="IPR023606">
    <property type="entry name" value="CoA-Trfase_III_dom_1_sf"/>
</dbReference>
<dbReference type="Pfam" id="PF02515">
    <property type="entry name" value="CoA_transf_3"/>
    <property type="match status" value="1"/>
</dbReference>
<gene>
    <name evidence="2" type="ORF">C1I89_26110</name>
</gene>
<comment type="caution">
    <text evidence="2">The sequence shown here is derived from an EMBL/GenBank/DDBJ whole genome shotgun (WGS) entry which is preliminary data.</text>
</comment>
<dbReference type="InterPro" id="IPR044855">
    <property type="entry name" value="CoA-Trfase_III_dom3_sf"/>
</dbReference>
<keyword evidence="3" id="KW-1185">Reference proteome</keyword>
<accession>A0A2N8KD16</accession>
<dbReference type="GO" id="GO:0016740">
    <property type="term" value="F:transferase activity"/>
    <property type="evidence" value="ECO:0007669"/>
    <property type="project" value="UniProtKB-KW"/>
</dbReference>
<evidence type="ECO:0000313" key="2">
    <source>
        <dbReference type="EMBL" id="PND31322.1"/>
    </source>
</evidence>
<evidence type="ECO:0000313" key="3">
    <source>
        <dbReference type="Proteomes" id="UP000235994"/>
    </source>
</evidence>
<dbReference type="InterPro" id="IPR003673">
    <property type="entry name" value="CoA-Trfase_fam_III"/>
</dbReference>
<dbReference type="PANTHER" id="PTHR48228:SF6">
    <property type="entry name" value="L-CARNITINE COA-TRANSFERASE"/>
    <property type="match status" value="1"/>
</dbReference>
<dbReference type="Proteomes" id="UP000235994">
    <property type="component" value="Unassembled WGS sequence"/>
</dbReference>
<evidence type="ECO:0000256" key="1">
    <source>
        <dbReference type="ARBA" id="ARBA00022679"/>
    </source>
</evidence>
<dbReference type="SUPFAM" id="SSF89796">
    <property type="entry name" value="CoA-transferase family III (CaiB/BaiF)"/>
    <property type="match status" value="1"/>
</dbReference>
<dbReference type="AlphaFoldDB" id="A0A2N8KD16"/>
<dbReference type="EMBL" id="POQS01000007">
    <property type="protein sequence ID" value="PND31322.1"/>
    <property type="molecule type" value="Genomic_DNA"/>
</dbReference>
<reference evidence="2 3" key="1">
    <citation type="submission" date="2018-01" db="EMBL/GenBank/DDBJ databases">
        <title>The draft genome of an aniline degradation strain ANB-1.</title>
        <authorList>
            <person name="Zhang L."/>
            <person name="Jiang J."/>
        </authorList>
    </citation>
    <scope>NUCLEOTIDE SEQUENCE [LARGE SCALE GENOMIC DNA]</scope>
    <source>
        <strain evidence="2 3">ANB-1</strain>
    </source>
</reference>
<organism evidence="2 3">
    <name type="scientific">Achromobacter pulmonis</name>
    <dbReference type="NCBI Taxonomy" id="1389932"/>
    <lineage>
        <taxon>Bacteria</taxon>
        <taxon>Pseudomonadati</taxon>
        <taxon>Pseudomonadota</taxon>
        <taxon>Betaproteobacteria</taxon>
        <taxon>Burkholderiales</taxon>
        <taxon>Alcaligenaceae</taxon>
        <taxon>Achromobacter</taxon>
    </lineage>
</organism>
<proteinExistence type="predicted"/>
<dbReference type="InterPro" id="IPR050509">
    <property type="entry name" value="CoA-transferase_III"/>
</dbReference>
<dbReference type="Gene3D" id="3.40.50.10540">
    <property type="entry name" value="Crotonobetainyl-coa:carnitine coa-transferase, domain 1"/>
    <property type="match status" value="1"/>
</dbReference>
<sequence>MSEPATPRPLAGKRIVELSQFIAGPTAAQYLADFGADVLKIESPRGDGVRTLPGNDFGSFYARSFNTGKRSEVLDLASPEGRQALEALLAHADAFICNLAPGSLARLGLQGEALRARHPGLTVVLISGYGQHDDRICMDTIAQCESGFALLNGDEDGSPRLSTGWPVDMFSGMYAGLACAMAVLEGRGRLIDLSMMEVASAMLLGPAALALSEGETLDPPMGNRDRASAPSSIYRCADGHVYILGGLDSYWARLRPLVGADDAPIKERIRRAAHFDAQVEAWTLPQTREAVLRQMRELQIPAGNVRPPAEALALIRAMRPGAVSHVLASGEHVPAFPALFDGQRIPRSPTPAIGGALRPLS</sequence>
<dbReference type="PANTHER" id="PTHR48228">
    <property type="entry name" value="SUCCINYL-COA--D-CITRAMALATE COA-TRANSFERASE"/>
    <property type="match status" value="1"/>
</dbReference>
<protein>
    <submittedName>
        <fullName evidence="2">CoA transferase</fullName>
    </submittedName>
</protein>
<keyword evidence="1 2" id="KW-0808">Transferase</keyword>
<dbReference type="Gene3D" id="3.30.1540.10">
    <property type="entry name" value="formyl-coa transferase, domain 3"/>
    <property type="match status" value="1"/>
</dbReference>